<dbReference type="GO" id="GO:0016020">
    <property type="term" value="C:membrane"/>
    <property type="evidence" value="ECO:0007669"/>
    <property type="project" value="InterPro"/>
</dbReference>
<dbReference type="InterPro" id="IPR013813">
    <property type="entry name" value="Endoribo_LPSP/chorism_mut-like"/>
</dbReference>
<dbReference type="PANTHER" id="PTHR43760:SF1">
    <property type="entry name" value="ENDORIBONUCLEASE L-PSP_CHORISMATE MUTASE-LIKE DOMAIN-CONTAINING PROTEIN"/>
    <property type="match status" value="1"/>
</dbReference>
<dbReference type="Gene3D" id="3.30.1330.40">
    <property type="entry name" value="RutC-like"/>
    <property type="match status" value="1"/>
</dbReference>
<feature type="transmembrane region" description="Helical" evidence="1">
    <location>
        <begin position="179"/>
        <end position="199"/>
    </location>
</feature>
<dbReference type="EMBL" id="PDOB01000020">
    <property type="protein sequence ID" value="PIL39315.1"/>
    <property type="molecule type" value="Genomic_DNA"/>
</dbReference>
<feature type="transmembrane region" description="Helical" evidence="1">
    <location>
        <begin position="35"/>
        <end position="53"/>
    </location>
</feature>
<dbReference type="InterPro" id="IPR037185">
    <property type="entry name" value="EmrE-like"/>
</dbReference>
<keyword evidence="1" id="KW-0472">Membrane</keyword>
<dbReference type="SUPFAM" id="SSF55298">
    <property type="entry name" value="YjgF-like"/>
    <property type="match status" value="1"/>
</dbReference>
<dbReference type="Pfam" id="PF00892">
    <property type="entry name" value="EamA"/>
    <property type="match status" value="2"/>
</dbReference>
<gene>
    <name evidence="3" type="ORF">CR103_13375</name>
</gene>
<feature type="transmembrane region" description="Helical" evidence="1">
    <location>
        <begin position="151"/>
        <end position="167"/>
    </location>
</feature>
<feature type="domain" description="EamA" evidence="2">
    <location>
        <begin position="6"/>
        <end position="130"/>
    </location>
</feature>
<dbReference type="Proteomes" id="UP000228593">
    <property type="component" value="Unassembled WGS sequence"/>
</dbReference>
<keyword evidence="4" id="KW-1185">Reference proteome</keyword>
<dbReference type="AlphaFoldDB" id="A0A2G8SZT4"/>
<feature type="transmembrane region" description="Helical" evidence="1">
    <location>
        <begin position="268"/>
        <end position="285"/>
    </location>
</feature>
<dbReference type="Pfam" id="PF01042">
    <property type="entry name" value="Ribonuc_L-PSP"/>
    <property type="match status" value="1"/>
</dbReference>
<dbReference type="InterPro" id="IPR000620">
    <property type="entry name" value="EamA_dom"/>
</dbReference>
<dbReference type="InterPro" id="IPR006175">
    <property type="entry name" value="YjgF/YER057c/UK114"/>
</dbReference>
<dbReference type="SUPFAM" id="SSF103481">
    <property type="entry name" value="Multidrug resistance efflux transporter EmrE"/>
    <property type="match status" value="2"/>
</dbReference>
<proteinExistence type="predicted"/>
<reference evidence="3 4" key="1">
    <citation type="submission" date="2017-10" db="EMBL/GenBank/DDBJ databases">
        <title>Massilia psychrophilum sp. nov., a novel purple-pigmented bacterium isolated from Tianshan glacier, Xinjiang Municipality, China.</title>
        <authorList>
            <person name="Wang H."/>
        </authorList>
    </citation>
    <scope>NUCLEOTIDE SEQUENCE [LARGE SCALE GENOMIC DNA]</scope>
    <source>
        <strain evidence="3 4">JCM 30813</strain>
    </source>
</reference>
<evidence type="ECO:0000259" key="2">
    <source>
        <dbReference type="Pfam" id="PF00892"/>
    </source>
</evidence>
<feature type="transmembrane region" description="Helical" evidence="1">
    <location>
        <begin position="7"/>
        <end position="29"/>
    </location>
</feature>
<feature type="domain" description="EamA" evidence="2">
    <location>
        <begin position="149"/>
        <end position="282"/>
    </location>
</feature>
<feature type="transmembrane region" description="Helical" evidence="1">
    <location>
        <begin position="244"/>
        <end position="262"/>
    </location>
</feature>
<feature type="transmembrane region" description="Helical" evidence="1">
    <location>
        <begin position="65"/>
        <end position="84"/>
    </location>
</feature>
<evidence type="ECO:0000256" key="1">
    <source>
        <dbReference type="SAM" id="Phobius"/>
    </source>
</evidence>
<protein>
    <recommendedName>
        <fullName evidence="2">EamA domain-containing protein</fullName>
    </recommendedName>
</protein>
<keyword evidence="1" id="KW-0812">Transmembrane</keyword>
<feature type="transmembrane region" description="Helical" evidence="1">
    <location>
        <begin position="211"/>
        <end position="232"/>
    </location>
</feature>
<dbReference type="PANTHER" id="PTHR43760">
    <property type="entry name" value="ENDORIBONUCLEASE-RELATED"/>
    <property type="match status" value="1"/>
</dbReference>
<evidence type="ECO:0000313" key="4">
    <source>
        <dbReference type="Proteomes" id="UP000228593"/>
    </source>
</evidence>
<sequence length="479" mass="50368">MSDETAGMLLGLVGVAMFSLTLPFTRMAVAELDPAFVALARALVAAVLGAIWLRFHRAAWPPRSALLPLALVSLGCVIGFPWLTSIALRTLPASHGAVLVGILPLATAVFSALRGVEKPSARFWVTALLGSSIVIGFALRQSGGNLHPADLLMLGAVVLGALGYAEGGHLARTMGGPQVISWALVLSAPLLLPLVLWLSWPWPGAIAGAGIRAWLGFAYVAVFSMFIGFVFWYRGMALGGIARVGQVQLIQPFLTLLGAAALLGEPLVLSNFVFALAVIALVALGRKMQVRRVALVRMADLAPAHGGQAGGLDVQYEFYPRQLESSMSIYQKLNDLNITLSAPATPAAAYVMYVQTGNLVFISGHIAKHADGTPNAGQLGKNVTTEQGQQAARAIAIDLVGTLQEACGGDLTRVKRIVKLMSLVNSTADFTEQHLVTNGASELLGELFGDAGKHARSAFGVAQIPRGACVEIEMIVEVA</sequence>
<evidence type="ECO:0000313" key="3">
    <source>
        <dbReference type="EMBL" id="PIL39315.1"/>
    </source>
</evidence>
<feature type="transmembrane region" description="Helical" evidence="1">
    <location>
        <begin position="96"/>
        <end position="116"/>
    </location>
</feature>
<name>A0A2G8SZT4_9BURK</name>
<dbReference type="CDD" id="cd02199">
    <property type="entry name" value="YjgF_YER057c_UK114_like_1"/>
    <property type="match status" value="1"/>
</dbReference>
<organism evidence="3 4">
    <name type="scientific">Massilia psychrophila</name>
    <dbReference type="NCBI Taxonomy" id="1603353"/>
    <lineage>
        <taxon>Bacteria</taxon>
        <taxon>Pseudomonadati</taxon>
        <taxon>Pseudomonadota</taxon>
        <taxon>Betaproteobacteria</taxon>
        <taxon>Burkholderiales</taxon>
        <taxon>Oxalobacteraceae</taxon>
        <taxon>Telluria group</taxon>
        <taxon>Massilia</taxon>
    </lineage>
</organism>
<comment type="caution">
    <text evidence="3">The sequence shown here is derived from an EMBL/GenBank/DDBJ whole genome shotgun (WGS) entry which is preliminary data.</text>
</comment>
<feature type="transmembrane region" description="Helical" evidence="1">
    <location>
        <begin position="123"/>
        <end position="139"/>
    </location>
</feature>
<accession>A0A2G8SZT4</accession>
<dbReference type="InterPro" id="IPR035959">
    <property type="entry name" value="RutC-like_sf"/>
</dbReference>
<keyword evidence="1" id="KW-1133">Transmembrane helix</keyword>